<dbReference type="EMBL" id="CP015079">
    <property type="protein sequence ID" value="ANH36728.1"/>
    <property type="molecule type" value="Genomic_DNA"/>
</dbReference>
<feature type="transmembrane region" description="Helical" evidence="2">
    <location>
        <begin position="37"/>
        <end position="58"/>
    </location>
</feature>
<keyword evidence="2" id="KW-0812">Transmembrane</keyword>
<dbReference type="RefSeq" id="WP_068105437.1">
    <property type="nucleotide sequence ID" value="NZ_CP015079.1"/>
</dbReference>
<keyword evidence="2" id="KW-0472">Membrane</keyword>
<proteinExistence type="predicted"/>
<accession>A0A1A9GEN3</accession>
<dbReference type="KEGG" id="ndk:I601_0275"/>
<sequence>MPDDDVFATYKDLGVSVHPLPASEVRRRGDRMRRRRTALATVGIVAAVGVLVATPLALVAGGDDSSRPIDPAAPSTVEWRTTVPDDFPLASGMPDGAERSADYAQQVVGPCGGPGFTAEGALDTEDVIWTDGVEASEQRALAVYADDTAAAAALDDVREQLGACEEPSERGDSIAAAEQPSDLGEESFVFVNEWYAAGEPTGEAHVNQLVRVGNAVLYDNANFGGAGDPAVVDLTVAQTREDSAYAVSSMCVFAADPCSEPPAEPGTTEDAPSIPAGFALDAGLAPDGDSQAVGPSADGDGVDLSSMCDTLSSTWPAAPVDRLAYALSGPESLRVRELATYPSPERAAGVLAGVQDAVAACTAAGGTSDGATAWTELEPDGAPPDSVTFAQYQSDGGIGGVVYQLTRVGPAVLATSWAAEWSMRTLEPGVADLTAENAPVVEQMVAAFGD</sequence>
<feature type="region of interest" description="Disordered" evidence="1">
    <location>
        <begin position="258"/>
        <end position="296"/>
    </location>
</feature>
<dbReference type="PATRIC" id="fig|1300347.3.peg.277"/>
<reference evidence="3 4" key="1">
    <citation type="submission" date="2016-03" db="EMBL/GenBank/DDBJ databases">
        <title>Complete genome sequence of a soil Actinobacterium, Nocardioides dokdonensis FR1436.</title>
        <authorList>
            <person name="Kwon S.-K."/>
            <person name="Kim K."/>
            <person name="Kim J.F."/>
        </authorList>
    </citation>
    <scope>NUCLEOTIDE SEQUENCE [LARGE SCALE GENOMIC DNA]</scope>
    <source>
        <strain evidence="3 4">FR1436</strain>
    </source>
</reference>
<name>A0A1A9GEN3_9ACTN</name>
<dbReference type="STRING" id="1300347.I601_0275"/>
<organism evidence="3 4">
    <name type="scientific">Nocardioides dokdonensis FR1436</name>
    <dbReference type="NCBI Taxonomy" id="1300347"/>
    <lineage>
        <taxon>Bacteria</taxon>
        <taxon>Bacillati</taxon>
        <taxon>Actinomycetota</taxon>
        <taxon>Actinomycetes</taxon>
        <taxon>Propionibacteriales</taxon>
        <taxon>Nocardioidaceae</taxon>
        <taxon>Nocardioides</taxon>
    </lineage>
</organism>
<protein>
    <submittedName>
        <fullName evidence="3">Uncharacterized protein</fullName>
    </submittedName>
</protein>
<evidence type="ECO:0000313" key="4">
    <source>
        <dbReference type="Proteomes" id="UP000077868"/>
    </source>
</evidence>
<evidence type="ECO:0000313" key="3">
    <source>
        <dbReference type="EMBL" id="ANH36728.1"/>
    </source>
</evidence>
<gene>
    <name evidence="3" type="ORF">I601_0275</name>
</gene>
<evidence type="ECO:0000256" key="2">
    <source>
        <dbReference type="SAM" id="Phobius"/>
    </source>
</evidence>
<keyword evidence="2" id="KW-1133">Transmembrane helix</keyword>
<evidence type="ECO:0000256" key="1">
    <source>
        <dbReference type="SAM" id="MobiDB-lite"/>
    </source>
</evidence>
<dbReference type="OrthoDB" id="3783693at2"/>
<keyword evidence="4" id="KW-1185">Reference proteome</keyword>
<dbReference type="AlphaFoldDB" id="A0A1A9GEN3"/>
<dbReference type="Proteomes" id="UP000077868">
    <property type="component" value="Chromosome"/>
</dbReference>